<dbReference type="EMBL" id="RIAS01000008">
    <property type="protein sequence ID" value="KAA8785372.1"/>
    <property type="molecule type" value="Genomic_DNA"/>
</dbReference>
<dbReference type="GO" id="GO:0046872">
    <property type="term" value="F:metal ion binding"/>
    <property type="evidence" value="ECO:0007669"/>
    <property type="project" value="UniProtKB-KW"/>
</dbReference>
<dbReference type="SFLD" id="SFLDG01135">
    <property type="entry name" value="C1.5.6:_HAD__Beta-PGM__Phospha"/>
    <property type="match status" value="1"/>
</dbReference>
<dbReference type="GO" id="GO:0044281">
    <property type="term" value="P:small molecule metabolic process"/>
    <property type="evidence" value="ECO:0007669"/>
    <property type="project" value="UniProtKB-ARBA"/>
</dbReference>
<accession>A0A5M9WV07</accession>
<evidence type="ECO:0000313" key="5">
    <source>
        <dbReference type="EMBL" id="KAA8785372.1"/>
    </source>
</evidence>
<dbReference type="PANTHER" id="PTHR46470">
    <property type="entry name" value="N-ACYLNEURAMINATE-9-PHOSPHATASE"/>
    <property type="match status" value="1"/>
</dbReference>
<dbReference type="AlphaFoldDB" id="A0A5M9WV07"/>
<dbReference type="OrthoDB" id="9809962at2"/>
<evidence type="ECO:0000256" key="2">
    <source>
        <dbReference type="ARBA" id="ARBA00022723"/>
    </source>
</evidence>
<comment type="cofactor">
    <cofactor evidence="1">
        <name>Mg(2+)</name>
        <dbReference type="ChEBI" id="CHEBI:18420"/>
    </cofactor>
</comment>
<dbReference type="RefSeq" id="WP_123065150.1">
    <property type="nucleotide sequence ID" value="NZ_RIAS01000008.1"/>
</dbReference>
<dbReference type="InterPro" id="IPR023214">
    <property type="entry name" value="HAD_sf"/>
</dbReference>
<reference evidence="5 6" key="1">
    <citation type="journal article" date="2019" name="J. Ind. Microbiol. Biotechnol.">
        <title>Paenibacillus amylolyticus 27C64 has a diverse set of carbohydrate-active enzymes and complete pectin deconstruction system.</title>
        <authorList>
            <person name="Keggi C."/>
            <person name="Doran-Peterson J."/>
        </authorList>
    </citation>
    <scope>NUCLEOTIDE SEQUENCE [LARGE SCALE GENOMIC DNA]</scope>
    <source>
        <strain evidence="5 6">27C64</strain>
    </source>
</reference>
<dbReference type="Pfam" id="PF00702">
    <property type="entry name" value="Hydrolase"/>
    <property type="match status" value="1"/>
</dbReference>
<evidence type="ECO:0000256" key="3">
    <source>
        <dbReference type="ARBA" id="ARBA00022801"/>
    </source>
</evidence>
<keyword evidence="3 5" id="KW-0378">Hydrolase</keyword>
<dbReference type="NCBIfam" id="TIGR01549">
    <property type="entry name" value="HAD-SF-IA-v1"/>
    <property type="match status" value="1"/>
</dbReference>
<protein>
    <submittedName>
        <fullName evidence="5">HAD family hydrolase</fullName>
    </submittedName>
</protein>
<dbReference type="SFLD" id="SFLDS00003">
    <property type="entry name" value="Haloacid_Dehalogenase"/>
    <property type="match status" value="1"/>
</dbReference>
<dbReference type="PRINTS" id="PR00413">
    <property type="entry name" value="HADHALOGNASE"/>
</dbReference>
<sequence>MDRIKAVIFDLDNTILNRTRTFEGFTRSLINTYFGHMESTEHIKQRIIELDEDGYKEKPRLFDELLEELPWAEHPPHEELMAFYGREYVRNSVLMDEAREVVQHLKGRYLIGLITNGQTQIQYGKIDQLGIREDYDHIIVSEEAGVKKPDPHIFRLALDHFGIEPEQCLYIGDHPLNDIQGAAKAGMNTIWMKVNQPWPEEVETTPLHTIHQLRELKTLL</sequence>
<gene>
    <name evidence="5" type="ORF">EC604_16120</name>
</gene>
<dbReference type="InterPro" id="IPR006439">
    <property type="entry name" value="HAD-SF_hydro_IA"/>
</dbReference>
<dbReference type="NCBIfam" id="TIGR01509">
    <property type="entry name" value="HAD-SF-IA-v3"/>
    <property type="match status" value="1"/>
</dbReference>
<dbReference type="SUPFAM" id="SSF56784">
    <property type="entry name" value="HAD-like"/>
    <property type="match status" value="1"/>
</dbReference>
<evidence type="ECO:0000256" key="4">
    <source>
        <dbReference type="ARBA" id="ARBA00022842"/>
    </source>
</evidence>
<evidence type="ECO:0000313" key="6">
    <source>
        <dbReference type="Proteomes" id="UP000323664"/>
    </source>
</evidence>
<dbReference type="SFLD" id="SFLDG01129">
    <property type="entry name" value="C1.5:_HAD__Beta-PGM__Phosphata"/>
    <property type="match status" value="1"/>
</dbReference>
<evidence type="ECO:0000256" key="1">
    <source>
        <dbReference type="ARBA" id="ARBA00001946"/>
    </source>
</evidence>
<organism evidence="5 6">
    <name type="scientific">Paenibacillus amylolyticus</name>
    <dbReference type="NCBI Taxonomy" id="1451"/>
    <lineage>
        <taxon>Bacteria</taxon>
        <taxon>Bacillati</taxon>
        <taxon>Bacillota</taxon>
        <taxon>Bacilli</taxon>
        <taxon>Bacillales</taxon>
        <taxon>Paenibacillaceae</taxon>
        <taxon>Paenibacillus</taxon>
    </lineage>
</organism>
<dbReference type="Gene3D" id="1.10.150.520">
    <property type="match status" value="1"/>
</dbReference>
<dbReference type="Gene3D" id="3.40.50.1000">
    <property type="entry name" value="HAD superfamily/HAD-like"/>
    <property type="match status" value="1"/>
</dbReference>
<keyword evidence="4" id="KW-0460">Magnesium</keyword>
<dbReference type="InterPro" id="IPR036412">
    <property type="entry name" value="HAD-like_sf"/>
</dbReference>
<dbReference type="PANTHER" id="PTHR46470:SF2">
    <property type="entry name" value="GLYCERALDEHYDE 3-PHOSPHATE PHOSPHATASE"/>
    <property type="match status" value="1"/>
</dbReference>
<dbReference type="Proteomes" id="UP000323664">
    <property type="component" value="Unassembled WGS sequence"/>
</dbReference>
<dbReference type="NCBIfam" id="TIGR01662">
    <property type="entry name" value="HAD-SF-IIIA"/>
    <property type="match status" value="1"/>
</dbReference>
<dbReference type="InterPro" id="IPR006549">
    <property type="entry name" value="HAD-SF_hydro_IIIA"/>
</dbReference>
<dbReference type="GO" id="GO:0016791">
    <property type="term" value="F:phosphatase activity"/>
    <property type="evidence" value="ECO:0007669"/>
    <property type="project" value="TreeGrafter"/>
</dbReference>
<name>A0A5M9WV07_PAEAM</name>
<comment type="caution">
    <text evidence="5">The sequence shown here is derived from an EMBL/GenBank/DDBJ whole genome shotgun (WGS) entry which is preliminary data.</text>
</comment>
<keyword evidence="2" id="KW-0479">Metal-binding</keyword>
<dbReference type="InterPro" id="IPR051400">
    <property type="entry name" value="HAD-like_hydrolase"/>
</dbReference>
<proteinExistence type="predicted"/>